<proteinExistence type="inferred from homology"/>
<comment type="caution">
    <text evidence="5">The sequence shown here is derived from an EMBL/GenBank/DDBJ whole genome shotgun (WGS) entry which is preliminary data.</text>
</comment>
<evidence type="ECO:0000313" key="5">
    <source>
        <dbReference type="EMBL" id="OAN51246.1"/>
    </source>
</evidence>
<dbReference type="STRING" id="1285242.A6A04_16445"/>
<dbReference type="InterPro" id="IPR029063">
    <property type="entry name" value="SAM-dependent_MTases_sf"/>
</dbReference>
<dbReference type="PANTHER" id="PTHR44942">
    <property type="entry name" value="METHYLTRANSF_11 DOMAIN-CONTAINING PROTEIN"/>
    <property type="match status" value="1"/>
</dbReference>
<evidence type="ECO:0000256" key="1">
    <source>
        <dbReference type="ARBA" id="ARBA00008361"/>
    </source>
</evidence>
<comment type="similarity">
    <text evidence="1">Belongs to the methyltransferase superfamily.</text>
</comment>
<name>A0A178MQV0_9PROT</name>
<dbReference type="PANTHER" id="PTHR44942:SF4">
    <property type="entry name" value="METHYLTRANSFERASE TYPE 11 DOMAIN-CONTAINING PROTEIN"/>
    <property type="match status" value="1"/>
</dbReference>
<evidence type="ECO:0000313" key="6">
    <source>
        <dbReference type="Proteomes" id="UP000078428"/>
    </source>
</evidence>
<evidence type="ECO:0000259" key="4">
    <source>
        <dbReference type="Pfam" id="PF08241"/>
    </source>
</evidence>
<sequence length="228" mass="25421">MDNVHIKYLEHFVDLPGAMAVDMGCRDGSLVRLLAEHKAKVIGIPTGDQTPGPDGENISFLPGSSGTLSLENSSIDLVVYIFSFHHIPAESQKDALVEAHRVLRPGGRLHIVEPFSEGSYFELLKLIDDQTQARAKAMEAISSAWTLGLKPIIAGSYLHVERFDTFDDFRRRIITVSPARAKAFQINERAVREAFAHHGIVEDDGRILFRQPCRMYHFARVQTAEQAA</sequence>
<evidence type="ECO:0000256" key="2">
    <source>
        <dbReference type="ARBA" id="ARBA00022603"/>
    </source>
</evidence>
<organism evidence="5 6">
    <name type="scientific">Paramagnetospirillum marisnigri</name>
    <dbReference type="NCBI Taxonomy" id="1285242"/>
    <lineage>
        <taxon>Bacteria</taxon>
        <taxon>Pseudomonadati</taxon>
        <taxon>Pseudomonadota</taxon>
        <taxon>Alphaproteobacteria</taxon>
        <taxon>Rhodospirillales</taxon>
        <taxon>Magnetospirillaceae</taxon>
        <taxon>Paramagnetospirillum</taxon>
    </lineage>
</organism>
<accession>A0A178MQV0</accession>
<keyword evidence="6" id="KW-1185">Reference proteome</keyword>
<gene>
    <name evidence="5" type="ORF">A6A04_16445</name>
</gene>
<dbReference type="InterPro" id="IPR013216">
    <property type="entry name" value="Methyltransf_11"/>
</dbReference>
<dbReference type="GO" id="GO:0032259">
    <property type="term" value="P:methylation"/>
    <property type="evidence" value="ECO:0007669"/>
    <property type="project" value="UniProtKB-KW"/>
</dbReference>
<dbReference type="CDD" id="cd02440">
    <property type="entry name" value="AdoMet_MTases"/>
    <property type="match status" value="1"/>
</dbReference>
<feature type="domain" description="Methyltransferase type 11" evidence="4">
    <location>
        <begin position="21"/>
        <end position="110"/>
    </location>
</feature>
<dbReference type="Proteomes" id="UP000078428">
    <property type="component" value="Unassembled WGS sequence"/>
</dbReference>
<keyword evidence="2" id="KW-0489">Methyltransferase</keyword>
<protein>
    <recommendedName>
        <fullName evidence="4">Methyltransferase type 11 domain-containing protein</fullName>
    </recommendedName>
</protein>
<dbReference type="OrthoDB" id="9808140at2"/>
<dbReference type="EMBL" id="LWQT01000047">
    <property type="protein sequence ID" value="OAN51246.1"/>
    <property type="molecule type" value="Genomic_DNA"/>
</dbReference>
<dbReference type="Pfam" id="PF08241">
    <property type="entry name" value="Methyltransf_11"/>
    <property type="match status" value="1"/>
</dbReference>
<reference evidence="5 6" key="1">
    <citation type="submission" date="2016-04" db="EMBL/GenBank/DDBJ databases">
        <title>Draft genome sequence of freshwater magnetotactic bacteria Magnetospirillum marisnigri SP-1 and Magnetospirillum moscoviense BB-1.</title>
        <authorList>
            <person name="Koziaeva V."/>
            <person name="Dziuba M.V."/>
            <person name="Ivanov T.M."/>
            <person name="Kuznetsov B."/>
            <person name="Grouzdev D.S."/>
        </authorList>
    </citation>
    <scope>NUCLEOTIDE SEQUENCE [LARGE SCALE GENOMIC DNA]</scope>
    <source>
        <strain evidence="5 6">SP-1</strain>
    </source>
</reference>
<dbReference type="AlphaFoldDB" id="A0A178MQV0"/>
<dbReference type="InterPro" id="IPR051052">
    <property type="entry name" value="Diverse_substrate_MTase"/>
</dbReference>
<dbReference type="GO" id="GO:0008757">
    <property type="term" value="F:S-adenosylmethionine-dependent methyltransferase activity"/>
    <property type="evidence" value="ECO:0007669"/>
    <property type="project" value="InterPro"/>
</dbReference>
<dbReference type="Gene3D" id="3.40.50.150">
    <property type="entry name" value="Vaccinia Virus protein VP39"/>
    <property type="match status" value="1"/>
</dbReference>
<dbReference type="RefSeq" id="WP_068491672.1">
    <property type="nucleotide sequence ID" value="NZ_LWQT01000047.1"/>
</dbReference>
<evidence type="ECO:0000256" key="3">
    <source>
        <dbReference type="ARBA" id="ARBA00022679"/>
    </source>
</evidence>
<keyword evidence="3" id="KW-0808">Transferase</keyword>
<dbReference type="SUPFAM" id="SSF53335">
    <property type="entry name" value="S-adenosyl-L-methionine-dependent methyltransferases"/>
    <property type="match status" value="1"/>
</dbReference>